<dbReference type="PROSITE" id="PS00616">
    <property type="entry name" value="HIS_ACID_PHOSPHAT_1"/>
    <property type="match status" value="1"/>
</dbReference>
<feature type="region of interest" description="Disordered" evidence="18">
    <location>
        <begin position="1"/>
        <end position="32"/>
    </location>
</feature>
<evidence type="ECO:0000256" key="9">
    <source>
        <dbReference type="ARBA" id="ARBA00041857"/>
    </source>
</evidence>
<evidence type="ECO:0000256" key="6">
    <source>
        <dbReference type="ARBA" id="ARBA00022801"/>
    </source>
</evidence>
<dbReference type="GO" id="GO:0016158">
    <property type="term" value="F:inositol hexakisphosphate 3-phosphatase activity"/>
    <property type="evidence" value="ECO:0007669"/>
    <property type="project" value="UniProtKB-EC"/>
</dbReference>
<dbReference type="Gene3D" id="3.40.50.1240">
    <property type="entry name" value="Phosphoglycerate mutase-like"/>
    <property type="match status" value="1"/>
</dbReference>
<evidence type="ECO:0000256" key="8">
    <source>
        <dbReference type="ARBA" id="ARBA00023180"/>
    </source>
</evidence>
<comment type="similarity">
    <text evidence="2">Belongs to the histidine acid phosphatase family.</text>
</comment>
<keyword evidence="7" id="KW-1015">Disulfide bond</keyword>
<dbReference type="EMBL" id="LLXE01000034">
    <property type="protein sequence ID" value="KUM65064.1"/>
    <property type="molecule type" value="Genomic_DNA"/>
</dbReference>
<accession>A0A101MQX6</accession>
<dbReference type="PANTHER" id="PTHR20963:SF24">
    <property type="entry name" value="3-PHYTASE B"/>
    <property type="match status" value="1"/>
</dbReference>
<dbReference type="InterPro" id="IPR033379">
    <property type="entry name" value="Acid_Pase_AS"/>
</dbReference>
<evidence type="ECO:0000256" key="19">
    <source>
        <dbReference type="SAM" id="Phobius"/>
    </source>
</evidence>
<evidence type="ECO:0000256" key="18">
    <source>
        <dbReference type="SAM" id="MobiDB-lite"/>
    </source>
</evidence>
<dbReference type="InterPro" id="IPR000560">
    <property type="entry name" value="His_Pase_clade-2"/>
</dbReference>
<keyword evidence="19" id="KW-0812">Transmembrane</keyword>
<evidence type="ECO:0000256" key="17">
    <source>
        <dbReference type="ARBA" id="ARBA00044262"/>
    </source>
</evidence>
<comment type="subunit">
    <text evidence="3">Monomer.</text>
</comment>
<evidence type="ECO:0000256" key="11">
    <source>
        <dbReference type="ARBA" id="ARBA00043670"/>
    </source>
</evidence>
<dbReference type="FunFam" id="3.40.50.1240:FF:000027">
    <property type="entry name" value="3-phytase A"/>
    <property type="match status" value="1"/>
</dbReference>
<dbReference type="SUPFAM" id="SSF53254">
    <property type="entry name" value="Phosphoglycerate mutase-like"/>
    <property type="match status" value="1"/>
</dbReference>
<dbReference type="AlphaFoldDB" id="A0A101MQX6"/>
<protein>
    <recommendedName>
        <fullName evidence="16">Phytase A</fullName>
        <ecNumber evidence="4">3.1.3.8</ecNumber>
    </recommendedName>
    <alternativeName>
        <fullName evidence="17">Histidine acid phosphatase phyA</fullName>
    </alternativeName>
    <alternativeName>
        <fullName evidence="10">Myo-inositol hexakisphosphate phosphohydrolase A</fullName>
    </alternativeName>
    <alternativeName>
        <fullName evidence="9">Myo-inositol-hexaphosphate 3-phosphohydrolase A</fullName>
    </alternativeName>
</protein>
<dbReference type="CDD" id="cd07061">
    <property type="entry name" value="HP_HAP_like"/>
    <property type="match status" value="1"/>
</dbReference>
<feature type="compositionally biased region" description="Basic and acidic residues" evidence="18">
    <location>
        <begin position="84"/>
        <end position="95"/>
    </location>
</feature>
<dbReference type="Pfam" id="PF00328">
    <property type="entry name" value="His_Phos_2"/>
    <property type="match status" value="1"/>
</dbReference>
<name>A0A101MQX6_PENFR</name>
<comment type="subcellular location">
    <subcellularLocation>
        <location evidence="1">Secreted</location>
    </subcellularLocation>
</comment>
<sequence>MAAFSKEEYGQEEGLLGESQDQGRKQQRQRSSPKWRTITLVSLLGAFALFVYFAKGSQCNRPPSHVTTQPVTTQPDLPVASPLDRSKRSSHHEHACNTVDGGYQCNSSLSHKWGQYSPYFSLSDESAISNEVPHDCQITFAQVISRHGARFPSAKKSKGYAALVKSIQANATSYKGNTGFIRTYNYTMGGDDLVPFGVNQMVHSGTKFYQRYAALAKNAVPFIRISDSERVVASGVNFIKGFHKAKSNDKHANHRQSSPKVNVLISEESGTNNTLNHSEICAKFEKSELSDEVEEKYIAIFVPPIRARLEANLPGIKLEDSDVISLMDICPFDTVSRTSDASKLSPFCDLFTQDEWNQYDYLQSLSKYYGYGAGNPLGPTQGVGLVNELIARLTHTPVVDNTSTNRTLDAPGAATFPLNYTMYADFTHDNGMIPFFFALGLYNGTSPLSLTKAQSTKETDGFSSSWTVPFGARAYVEMMQCRRDPEPLVRVLVNDRVVPLHGCPVDKLGRCRRRDFVKGLTFARSGGDWPQCYE</sequence>
<dbReference type="InterPro" id="IPR029033">
    <property type="entry name" value="His_PPase_superfam"/>
</dbReference>
<dbReference type="Proteomes" id="UP000055045">
    <property type="component" value="Unassembled WGS sequence"/>
</dbReference>
<comment type="catalytic activity">
    <reaction evidence="13">
        <text>1D-myo-inositol 1,2,6-trisphosphate + H2O = 1D-myo-inositol 1,2-bisphosphate + phosphate</text>
        <dbReference type="Rhea" id="RHEA:77131"/>
        <dbReference type="ChEBI" id="CHEBI:15377"/>
        <dbReference type="ChEBI" id="CHEBI:43474"/>
        <dbReference type="ChEBI" id="CHEBI:195537"/>
        <dbReference type="ChEBI" id="CHEBI:195539"/>
    </reaction>
    <physiologicalReaction direction="left-to-right" evidence="13">
        <dbReference type="Rhea" id="RHEA:77132"/>
    </physiologicalReaction>
</comment>
<comment type="catalytic activity">
    <reaction evidence="14">
        <text>1D-myo-inositol 1,2,4,5,6-pentakisphosphate + H2O = 1D-myo-inositol 1,2,5,6-tetrakisphosphate + phosphate</text>
        <dbReference type="Rhea" id="RHEA:77115"/>
        <dbReference type="ChEBI" id="CHEBI:15377"/>
        <dbReference type="ChEBI" id="CHEBI:43474"/>
        <dbReference type="ChEBI" id="CHEBI:57798"/>
        <dbReference type="ChEBI" id="CHEBI:195535"/>
    </reaction>
    <physiologicalReaction direction="left-to-right" evidence="14">
        <dbReference type="Rhea" id="RHEA:77116"/>
    </physiologicalReaction>
</comment>
<comment type="caution">
    <text evidence="20">The sequence shown here is derived from an EMBL/GenBank/DDBJ whole genome shotgun (WGS) entry which is preliminary data.</text>
</comment>
<dbReference type="GO" id="GO:0005576">
    <property type="term" value="C:extracellular region"/>
    <property type="evidence" value="ECO:0007669"/>
    <property type="project" value="UniProtKB-SubCell"/>
</dbReference>
<keyword evidence="8" id="KW-0325">Glycoprotein</keyword>
<comment type="catalytic activity">
    <reaction evidence="12">
        <text>1D-myo-inositol 1,2-bisphosphate + H2O = 1D-myo-inositol 2-phosphate + phosphate</text>
        <dbReference type="Rhea" id="RHEA:77135"/>
        <dbReference type="ChEBI" id="CHEBI:15377"/>
        <dbReference type="ChEBI" id="CHEBI:43474"/>
        <dbReference type="ChEBI" id="CHEBI:84142"/>
        <dbReference type="ChEBI" id="CHEBI:195539"/>
    </reaction>
    <physiologicalReaction direction="left-to-right" evidence="12">
        <dbReference type="Rhea" id="RHEA:77136"/>
    </physiologicalReaction>
</comment>
<keyword evidence="19" id="KW-0472">Membrane</keyword>
<feature type="transmembrane region" description="Helical" evidence="19">
    <location>
        <begin position="35"/>
        <end position="54"/>
    </location>
</feature>
<dbReference type="PROSITE" id="PS00778">
    <property type="entry name" value="HIS_ACID_PHOSPHAT_2"/>
    <property type="match status" value="1"/>
</dbReference>
<dbReference type="STRING" id="48697.A0A101MQX6"/>
<dbReference type="GO" id="GO:0003993">
    <property type="term" value="F:acid phosphatase activity"/>
    <property type="evidence" value="ECO:0007669"/>
    <property type="project" value="TreeGrafter"/>
</dbReference>
<evidence type="ECO:0000256" key="1">
    <source>
        <dbReference type="ARBA" id="ARBA00004613"/>
    </source>
</evidence>
<evidence type="ECO:0000256" key="4">
    <source>
        <dbReference type="ARBA" id="ARBA00012632"/>
    </source>
</evidence>
<evidence type="ECO:0000256" key="5">
    <source>
        <dbReference type="ARBA" id="ARBA00022525"/>
    </source>
</evidence>
<dbReference type="SMR" id="A0A101MQX6"/>
<evidence type="ECO:0000256" key="13">
    <source>
        <dbReference type="ARBA" id="ARBA00043721"/>
    </source>
</evidence>
<evidence type="ECO:0000256" key="15">
    <source>
        <dbReference type="ARBA" id="ARBA00043788"/>
    </source>
</evidence>
<organism evidence="20 21">
    <name type="scientific">Penicillium freii</name>
    <dbReference type="NCBI Taxonomy" id="48697"/>
    <lineage>
        <taxon>Eukaryota</taxon>
        <taxon>Fungi</taxon>
        <taxon>Dikarya</taxon>
        <taxon>Ascomycota</taxon>
        <taxon>Pezizomycotina</taxon>
        <taxon>Eurotiomycetes</taxon>
        <taxon>Eurotiomycetidae</taxon>
        <taxon>Eurotiales</taxon>
        <taxon>Aspergillaceae</taxon>
        <taxon>Penicillium</taxon>
    </lineage>
</organism>
<evidence type="ECO:0000256" key="3">
    <source>
        <dbReference type="ARBA" id="ARBA00011245"/>
    </source>
</evidence>
<evidence type="ECO:0000256" key="7">
    <source>
        <dbReference type="ARBA" id="ARBA00023157"/>
    </source>
</evidence>
<evidence type="ECO:0000256" key="14">
    <source>
        <dbReference type="ARBA" id="ARBA00043748"/>
    </source>
</evidence>
<keyword evidence="19" id="KW-1133">Transmembrane helix</keyword>
<evidence type="ECO:0000256" key="2">
    <source>
        <dbReference type="ARBA" id="ARBA00005375"/>
    </source>
</evidence>
<evidence type="ECO:0000256" key="10">
    <source>
        <dbReference type="ARBA" id="ARBA00042300"/>
    </source>
</evidence>
<proteinExistence type="inferred from homology"/>
<keyword evidence="5" id="KW-0964">Secreted</keyword>
<evidence type="ECO:0000313" key="21">
    <source>
        <dbReference type="Proteomes" id="UP000055045"/>
    </source>
</evidence>
<dbReference type="PANTHER" id="PTHR20963">
    <property type="entry name" value="MULTIPLE INOSITOL POLYPHOSPHATE PHOSPHATASE-RELATED"/>
    <property type="match status" value="1"/>
</dbReference>
<comment type="catalytic activity">
    <reaction evidence="15">
        <text>1D-myo-inositol hexakisphosphate + H2O = 1D-myo-inositol 1,2,4,5,6-pentakisphosphate + phosphate</text>
        <dbReference type="Rhea" id="RHEA:16989"/>
        <dbReference type="ChEBI" id="CHEBI:15377"/>
        <dbReference type="ChEBI" id="CHEBI:43474"/>
        <dbReference type="ChEBI" id="CHEBI:57798"/>
        <dbReference type="ChEBI" id="CHEBI:58130"/>
        <dbReference type="EC" id="3.1.3.8"/>
    </reaction>
    <physiologicalReaction direction="left-to-right" evidence="15">
        <dbReference type="Rhea" id="RHEA:16990"/>
    </physiologicalReaction>
</comment>
<feature type="compositionally biased region" description="Polar residues" evidence="18">
    <location>
        <begin position="60"/>
        <end position="75"/>
    </location>
</feature>
<keyword evidence="21" id="KW-1185">Reference proteome</keyword>
<evidence type="ECO:0000256" key="12">
    <source>
        <dbReference type="ARBA" id="ARBA00043675"/>
    </source>
</evidence>
<dbReference type="EC" id="3.1.3.8" evidence="4"/>
<comment type="catalytic activity">
    <reaction evidence="11">
        <text>1D-myo-inositol 1,2,5,6-tetrakisphosphate + H2O = 1D-myo-inositol 1,2,6-trisphosphate + phosphate</text>
        <dbReference type="Rhea" id="RHEA:77119"/>
        <dbReference type="ChEBI" id="CHEBI:15377"/>
        <dbReference type="ChEBI" id="CHEBI:43474"/>
        <dbReference type="ChEBI" id="CHEBI:195535"/>
        <dbReference type="ChEBI" id="CHEBI:195537"/>
    </reaction>
    <physiologicalReaction direction="left-to-right" evidence="11">
        <dbReference type="Rhea" id="RHEA:77120"/>
    </physiologicalReaction>
</comment>
<evidence type="ECO:0000313" key="20">
    <source>
        <dbReference type="EMBL" id="KUM65064.1"/>
    </source>
</evidence>
<gene>
    <name evidence="20" type="ORF">ACN42_g2027</name>
</gene>
<dbReference type="OrthoDB" id="6509975at2759"/>
<feature type="region of interest" description="Disordered" evidence="18">
    <location>
        <begin position="60"/>
        <end position="95"/>
    </location>
</feature>
<evidence type="ECO:0000256" key="16">
    <source>
        <dbReference type="ARBA" id="ARBA00044106"/>
    </source>
</evidence>
<keyword evidence="6" id="KW-0378">Hydrolase</keyword>
<reference evidence="20 21" key="1">
    <citation type="submission" date="2015-10" db="EMBL/GenBank/DDBJ databases">
        <title>Genome sequencing of Penicillium freii.</title>
        <authorList>
            <person name="Nguyen H.D."/>
            <person name="Visagie C.M."/>
            <person name="Seifert K.A."/>
        </authorList>
    </citation>
    <scope>NUCLEOTIDE SEQUENCE [LARGE SCALE GENOMIC DNA]</scope>
    <source>
        <strain evidence="20 21">DAOM 242723</strain>
    </source>
</reference>